<protein>
    <submittedName>
        <fullName evidence="1">Uncharacterized protein</fullName>
    </submittedName>
</protein>
<sequence>MLSLSGGHRSGPALLSPGAVDNLFHEVGHALHSMLARARYQHVSGTRCPTDLAELPSVLMEYFASSPQYYSYLISRALAWSVWKRSFEAQPLSRSAGDALRHGVLLREYLGTEVTPNKLAMALIEELDYHKDHLDSVFKIAEK</sequence>
<gene>
    <name evidence="1" type="ORF">MSG28_011240</name>
</gene>
<comment type="caution">
    <text evidence="1">The sequence shown here is derived from an EMBL/GenBank/DDBJ whole genome shotgun (WGS) entry which is preliminary data.</text>
</comment>
<accession>A0ACC0KRK2</accession>
<proteinExistence type="predicted"/>
<name>A0ACC0KRK2_CHOFU</name>
<evidence type="ECO:0000313" key="1">
    <source>
        <dbReference type="EMBL" id="KAI8438912.1"/>
    </source>
</evidence>
<dbReference type="EMBL" id="CM046118">
    <property type="protein sequence ID" value="KAI8438912.1"/>
    <property type="molecule type" value="Genomic_DNA"/>
</dbReference>
<dbReference type="Proteomes" id="UP001064048">
    <property type="component" value="Chromosome 18"/>
</dbReference>
<reference evidence="1 2" key="1">
    <citation type="journal article" date="2022" name="Genome Biol. Evol.">
        <title>The Spruce Budworm Genome: Reconstructing the Evolutionary History of Antifreeze Proteins.</title>
        <authorList>
            <person name="Beliveau C."/>
            <person name="Gagne P."/>
            <person name="Picq S."/>
            <person name="Vernygora O."/>
            <person name="Keeling C.I."/>
            <person name="Pinkney K."/>
            <person name="Doucet D."/>
            <person name="Wen F."/>
            <person name="Johnston J.S."/>
            <person name="Maaroufi H."/>
            <person name="Boyle B."/>
            <person name="Laroche J."/>
            <person name="Dewar K."/>
            <person name="Juretic N."/>
            <person name="Blackburn G."/>
            <person name="Nisole A."/>
            <person name="Brunet B."/>
            <person name="Brandao M."/>
            <person name="Lumley L."/>
            <person name="Duan J."/>
            <person name="Quan G."/>
            <person name="Lucarotti C.J."/>
            <person name="Roe A.D."/>
            <person name="Sperling F.A.H."/>
            <person name="Levesque R.C."/>
            <person name="Cusson M."/>
        </authorList>
    </citation>
    <scope>NUCLEOTIDE SEQUENCE [LARGE SCALE GENOMIC DNA]</scope>
    <source>
        <strain evidence="1">Glfc:IPQL:Cfum</strain>
    </source>
</reference>
<evidence type="ECO:0000313" key="2">
    <source>
        <dbReference type="Proteomes" id="UP001064048"/>
    </source>
</evidence>
<keyword evidence="2" id="KW-1185">Reference proteome</keyword>
<organism evidence="1 2">
    <name type="scientific">Choristoneura fumiferana</name>
    <name type="common">Spruce budworm moth</name>
    <name type="synonym">Archips fumiferana</name>
    <dbReference type="NCBI Taxonomy" id="7141"/>
    <lineage>
        <taxon>Eukaryota</taxon>
        <taxon>Metazoa</taxon>
        <taxon>Ecdysozoa</taxon>
        <taxon>Arthropoda</taxon>
        <taxon>Hexapoda</taxon>
        <taxon>Insecta</taxon>
        <taxon>Pterygota</taxon>
        <taxon>Neoptera</taxon>
        <taxon>Endopterygota</taxon>
        <taxon>Lepidoptera</taxon>
        <taxon>Glossata</taxon>
        <taxon>Ditrysia</taxon>
        <taxon>Tortricoidea</taxon>
        <taxon>Tortricidae</taxon>
        <taxon>Tortricinae</taxon>
        <taxon>Choristoneura</taxon>
    </lineage>
</organism>